<sequence>MTSRYIGNYSRVNPSRSLGSIYNTNFSRAGTSNRYNIFFRPTPTNSYENYEDSLWRAYSLGYPYYMPYPIYRRKVKYNPFDPYNLYNDPYDYYYY</sequence>
<reference evidence="1" key="1">
    <citation type="submission" date="2017-01" db="EMBL/GenBank/DDBJ databases">
        <authorList>
            <person name="Assis F.L."/>
            <person name="Abrahao J.S."/>
            <person name="Silva L."/>
            <person name="Khalil J.B."/>
            <person name="Rodrigues R."/>
            <person name="Silva L.S."/>
            <person name="Arantes T."/>
            <person name="Boratto P."/>
            <person name="Andrade M."/>
            <person name="Kroon E.G."/>
            <person name="Ribeiro B."/>
            <person name="Bergier I."/>
            <person name="Seligmann H."/>
            <person name="Ghigo E."/>
            <person name="Colson P."/>
            <person name="Levasseur A."/>
            <person name="Raoult D."/>
            <person name="Scola B.L."/>
        </authorList>
    </citation>
    <scope>NUCLEOTIDE SEQUENCE</scope>
    <source>
        <strain evidence="1">Soda lake</strain>
    </source>
</reference>
<protein>
    <submittedName>
        <fullName evidence="1">Putative orfan</fullName>
    </submittedName>
</protein>
<name>A0A6N1NND3_9VIRU</name>
<dbReference type="RefSeq" id="YP_010782542.1">
    <property type="nucleotide sequence ID" value="NC_075039.1"/>
</dbReference>
<accession>A0A6N1NND3</accession>
<dbReference type="GeneID" id="80519306"/>
<proteinExistence type="predicted"/>
<organism evidence="1">
    <name type="scientific">Tupanvirus soda lake</name>
    <dbReference type="NCBI Taxonomy" id="2126985"/>
    <lineage>
        <taxon>Viruses</taxon>
        <taxon>Varidnaviria</taxon>
        <taxon>Bamfordvirae</taxon>
        <taxon>Nucleocytoviricota</taxon>
        <taxon>Megaviricetes</taxon>
        <taxon>Imitervirales</taxon>
        <taxon>Mimiviridae</taxon>
        <taxon>Megamimivirinae</taxon>
        <taxon>Tupanvirus</taxon>
        <taxon>Tupanvirus salinum</taxon>
    </lineage>
</organism>
<dbReference type="EMBL" id="KY523104">
    <property type="protein sequence ID" value="QKU35859.1"/>
    <property type="molecule type" value="Genomic_DNA"/>
</dbReference>
<reference evidence="1" key="2">
    <citation type="journal article" date="2018" name="Nat. Commun.">
        <title>Tailed giant Tupanvirus possesses the most complete translational apparatus of the known virosphere.</title>
        <authorList>
            <person name="Abrahao J."/>
            <person name="Silva L."/>
            <person name="Silva L.S."/>
            <person name="Khalil J.Y.B."/>
            <person name="Rodrigues R."/>
            <person name="Arantes T."/>
            <person name="Assis F."/>
            <person name="Boratto P."/>
            <person name="Andrade M."/>
            <person name="Kroon E.G."/>
            <person name="Ribeiro B."/>
            <person name="Bergier I."/>
            <person name="Seligmann H."/>
            <person name="Ghigo E."/>
            <person name="Colson P."/>
            <person name="Levasseur A."/>
            <person name="Kroemer G."/>
            <person name="Raoult D."/>
            <person name="La Scola B."/>
        </authorList>
    </citation>
    <scope>NUCLEOTIDE SEQUENCE [LARGE SCALE GENOMIC DNA]</scope>
    <source>
        <strain evidence="1">Soda lake</strain>
    </source>
</reference>
<dbReference type="KEGG" id="vg:80519306"/>
<evidence type="ECO:0000313" key="1">
    <source>
        <dbReference type="EMBL" id="QKU35859.1"/>
    </source>
</evidence>